<gene>
    <name evidence="3" type="ORF">OBE_07845</name>
</gene>
<feature type="domain" description="ComEC/Rec2-related protein" evidence="2">
    <location>
        <begin position="3"/>
        <end position="107"/>
    </location>
</feature>
<keyword evidence="1" id="KW-0472">Membrane</keyword>
<feature type="transmembrane region" description="Helical" evidence="1">
    <location>
        <begin position="84"/>
        <end position="102"/>
    </location>
</feature>
<keyword evidence="1" id="KW-0812">Transmembrane</keyword>
<reference evidence="3" key="1">
    <citation type="journal article" date="2013" name="Environ. Microbiol.">
        <title>Microbiota from the distal guts of lean and obese adolescents exhibit partial functional redundancy besides clear differences in community structure.</title>
        <authorList>
            <person name="Ferrer M."/>
            <person name="Ruiz A."/>
            <person name="Lanza F."/>
            <person name="Haange S.B."/>
            <person name="Oberbach A."/>
            <person name="Till H."/>
            <person name="Bargiela R."/>
            <person name="Campoy C."/>
            <person name="Segura M.T."/>
            <person name="Richter M."/>
            <person name="von Bergen M."/>
            <person name="Seifert J."/>
            <person name="Suarez A."/>
        </authorList>
    </citation>
    <scope>NUCLEOTIDE SEQUENCE</scope>
</reference>
<comment type="caution">
    <text evidence="3">The sequence shown here is derived from an EMBL/GenBank/DDBJ whole genome shotgun (WGS) entry which is preliminary data.</text>
</comment>
<evidence type="ECO:0000259" key="2">
    <source>
        <dbReference type="Pfam" id="PF03772"/>
    </source>
</evidence>
<dbReference type="InterPro" id="IPR004477">
    <property type="entry name" value="ComEC_N"/>
</dbReference>
<evidence type="ECO:0000313" key="3">
    <source>
        <dbReference type="EMBL" id="EKC62702.1"/>
    </source>
</evidence>
<name>K1SPT9_9ZZZZ</name>
<protein>
    <submittedName>
        <fullName evidence="3">Membrane protein containing ComEC/Rec2-related protein domain protein</fullName>
    </submittedName>
</protein>
<feature type="transmembrane region" description="Helical" evidence="1">
    <location>
        <begin position="45"/>
        <end position="72"/>
    </location>
</feature>
<evidence type="ECO:0000256" key="1">
    <source>
        <dbReference type="SAM" id="Phobius"/>
    </source>
</evidence>
<dbReference type="NCBIfam" id="TIGR00360">
    <property type="entry name" value="ComEC_N-term"/>
    <property type="match status" value="1"/>
</dbReference>
<dbReference type="EMBL" id="AJWZ01005394">
    <property type="protein sequence ID" value="EKC62702.1"/>
    <property type="molecule type" value="Genomic_DNA"/>
</dbReference>
<sequence length="170" mass="18104">MGCYRLLKRLGAPVRVAAAGGAMTLLLYGMMVGMSVSASRAIGMYLLQMLGIFVGRTYDMLTGVGLLAALLVLQQPERLGDVSFLMSFGAVLGICLLTPVFAGDGREDNVGVETASGVVAGLLTVTDILGDSAYERNKYREGWRKVVYERLWRMVSALKSGFAASAGVIL</sequence>
<accession>K1SPT9</accession>
<dbReference type="AlphaFoldDB" id="K1SPT9"/>
<dbReference type="Pfam" id="PF03772">
    <property type="entry name" value="Competence"/>
    <property type="match status" value="1"/>
</dbReference>
<keyword evidence="1" id="KW-1133">Transmembrane helix</keyword>
<proteinExistence type="predicted"/>
<feature type="non-terminal residue" evidence="3">
    <location>
        <position position="170"/>
    </location>
</feature>
<organism evidence="3">
    <name type="scientific">human gut metagenome</name>
    <dbReference type="NCBI Taxonomy" id="408170"/>
    <lineage>
        <taxon>unclassified sequences</taxon>
        <taxon>metagenomes</taxon>
        <taxon>organismal metagenomes</taxon>
    </lineage>
</organism>
<feature type="transmembrane region" description="Helical" evidence="1">
    <location>
        <begin position="12"/>
        <end position="33"/>
    </location>
</feature>